<dbReference type="InterPro" id="IPR010610">
    <property type="entry name" value="EryCIII-like_C"/>
</dbReference>
<dbReference type="InterPro" id="IPR002213">
    <property type="entry name" value="UDP_glucos_trans"/>
</dbReference>
<dbReference type="PANTHER" id="PTHR48050">
    <property type="entry name" value="STEROL 3-BETA-GLUCOSYLTRANSFERASE"/>
    <property type="match status" value="1"/>
</dbReference>
<evidence type="ECO:0000259" key="1">
    <source>
        <dbReference type="Pfam" id="PF06722"/>
    </source>
</evidence>
<dbReference type="CDD" id="cd03784">
    <property type="entry name" value="GT1_Gtf-like"/>
    <property type="match status" value="1"/>
</dbReference>
<dbReference type="RefSeq" id="WP_211852812.1">
    <property type="nucleotide sequence ID" value="NZ_JAAGBB010000013.1"/>
</dbReference>
<dbReference type="Gene3D" id="3.40.50.2000">
    <property type="entry name" value="Glycogen Phosphorylase B"/>
    <property type="match status" value="2"/>
</dbReference>
<dbReference type="InterPro" id="IPR050426">
    <property type="entry name" value="Glycosyltransferase_28"/>
</dbReference>
<reference evidence="3" key="1">
    <citation type="journal article" date="2021" name="Syst. Appl. Microbiol.">
        <title>Roseomonas hellenica sp. nov., isolated from roots of wild-growing Alkanna tinctoria.</title>
        <authorList>
            <person name="Rat A."/>
            <person name="Naranjo H.D."/>
            <person name="Lebbe L."/>
            <person name="Cnockaert M."/>
            <person name="Krigas N."/>
            <person name="Grigoriadou K."/>
            <person name="Maloupa E."/>
            <person name="Willems A."/>
        </authorList>
    </citation>
    <scope>NUCLEOTIDE SEQUENCE [LARGE SCALE GENOMIC DNA]</scope>
    <source>
        <strain evidence="3">LMG 31523</strain>
    </source>
</reference>
<name>A0ABS5EXW5_9PROT</name>
<evidence type="ECO:0000313" key="3">
    <source>
        <dbReference type="Proteomes" id="UP001196870"/>
    </source>
</evidence>
<proteinExistence type="predicted"/>
<feature type="domain" description="Erythromycin biosynthesis protein CIII-like C-terminal" evidence="1">
    <location>
        <begin position="285"/>
        <end position="393"/>
    </location>
</feature>
<sequence length="409" mass="42067">MKFLVVTYGTEGDARPLAALCRALMDAGHEALLLADGATLGTAHALGVPAAALAGDIRGALRPDAAISGVVAGGSGAAGTAKTLARIADAHAEAWLRAAVEAGRGSDAIILSGLAAFIGLSAAEHLGIPAIGAGLIPITPTAAFPSPFLPPALVPRILNRASHHLVNVMLWRAFRSATNAARRSVCGLPPRRRGWTSHPMLYGLSPSLVPVPRDWPENARLCGQWVLPAPAWSPPLALADVLAGEPPLYVGFGSMTGFDRAALLSAVIAAVAGRRALFHPGWSGIDAAALPANILPIGDVPHGWLFPRVSLAIHHGGSGTTHSAARAGIPSVVVPFAGDQPFWADRLMRLGVAGRPVPAKRLTAAALAQGIAFAERPETRARARALGARMQAEDGLATAVAATEALMRR</sequence>
<gene>
    <name evidence="2" type="ORF">GXW71_12315</name>
</gene>
<protein>
    <submittedName>
        <fullName evidence="2">Glycosyltransferase family 1 protein</fullName>
    </submittedName>
</protein>
<keyword evidence="3" id="KW-1185">Reference proteome</keyword>
<comment type="caution">
    <text evidence="2">The sequence shown here is derived from an EMBL/GenBank/DDBJ whole genome shotgun (WGS) entry which is preliminary data.</text>
</comment>
<accession>A0ABS5EXW5</accession>
<dbReference type="SUPFAM" id="SSF53756">
    <property type="entry name" value="UDP-Glycosyltransferase/glycogen phosphorylase"/>
    <property type="match status" value="1"/>
</dbReference>
<organism evidence="2 3">
    <name type="scientific">Plastoroseomonas hellenica</name>
    <dbReference type="NCBI Taxonomy" id="2687306"/>
    <lineage>
        <taxon>Bacteria</taxon>
        <taxon>Pseudomonadati</taxon>
        <taxon>Pseudomonadota</taxon>
        <taxon>Alphaproteobacteria</taxon>
        <taxon>Acetobacterales</taxon>
        <taxon>Acetobacteraceae</taxon>
        <taxon>Plastoroseomonas</taxon>
    </lineage>
</organism>
<dbReference type="EMBL" id="JAAGBB010000013">
    <property type="protein sequence ID" value="MBR0665140.1"/>
    <property type="molecule type" value="Genomic_DNA"/>
</dbReference>
<dbReference type="Proteomes" id="UP001196870">
    <property type="component" value="Unassembled WGS sequence"/>
</dbReference>
<dbReference type="PANTHER" id="PTHR48050:SF13">
    <property type="entry name" value="STEROL 3-BETA-GLUCOSYLTRANSFERASE UGT80A2"/>
    <property type="match status" value="1"/>
</dbReference>
<dbReference type="Pfam" id="PF06722">
    <property type="entry name" value="EryCIII-like_C"/>
    <property type="match status" value="1"/>
</dbReference>
<evidence type="ECO:0000313" key="2">
    <source>
        <dbReference type="EMBL" id="MBR0665140.1"/>
    </source>
</evidence>